<dbReference type="SMART" id="SM00530">
    <property type="entry name" value="HTH_XRE"/>
    <property type="match status" value="1"/>
</dbReference>
<dbReference type="PANTHER" id="PTHR46797:SF19">
    <property type="entry name" value="BLL2473 PROTEIN"/>
    <property type="match status" value="1"/>
</dbReference>
<evidence type="ECO:0000313" key="11">
    <source>
        <dbReference type="Proteomes" id="UP000372533"/>
    </source>
</evidence>
<dbReference type="SUPFAM" id="SSF51182">
    <property type="entry name" value="RmlC-like cupins"/>
    <property type="match status" value="1"/>
</dbReference>
<keyword evidence="1" id="KW-0238">DNA-binding</keyword>
<dbReference type="InterPro" id="IPR011051">
    <property type="entry name" value="RmlC_Cupin_sf"/>
</dbReference>
<dbReference type="InterPro" id="IPR001387">
    <property type="entry name" value="Cro/C1-type_HTH"/>
</dbReference>
<proteinExistence type="predicted"/>
<dbReference type="Proteomes" id="UP000411588">
    <property type="component" value="Unassembled WGS sequence"/>
</dbReference>
<dbReference type="SUPFAM" id="SSF47413">
    <property type="entry name" value="lambda repressor-like DNA-binding domains"/>
    <property type="match status" value="1"/>
</dbReference>
<dbReference type="EMBL" id="LK933005">
    <property type="protein sequence ID" value="CDT20196.1"/>
    <property type="molecule type" value="Genomic_DNA"/>
</dbReference>
<dbReference type="InterPro" id="IPR013096">
    <property type="entry name" value="Cupin_2"/>
</dbReference>
<dbReference type="AlphaFoldDB" id="A0A069ADP1"/>
<name>A0A069ADP1_CLODI</name>
<dbReference type="EMBL" id="DAEPXK010000005">
    <property type="protein sequence ID" value="HBH1541183.1"/>
    <property type="molecule type" value="Genomic_DNA"/>
</dbReference>
<sequence length="188" mass="21413">MLGEKMRNIRKSKKKTLSDVSKLTDLSISYISQIERDAIEPSLSSLRKIAEVLDTPLYMFMDDNNTDDLVIRKEDRVMMKFPKSEMFYEIVSPMPTTEFTPSILFVEFELKPESEDAKDYIYHASEEIMVVTSGVVDICMGEKVVRLNPGDSTFIKANVPHKIINPSKDTIARGYGVISPPIWPIKSK</sequence>
<dbReference type="Gene3D" id="2.60.120.10">
    <property type="entry name" value="Jelly Rolls"/>
    <property type="match status" value="1"/>
</dbReference>
<reference evidence="9 11" key="3">
    <citation type="submission" date="2019-04" db="EMBL/GenBank/DDBJ databases">
        <authorList>
            <consortium name="Pathogen Informatics"/>
        </authorList>
    </citation>
    <scope>NUCLEOTIDE SEQUENCE [LARGE SCALE GENOMIC DNA]</scope>
    <source>
        <strain evidence="8">Clo34</strain>
        <strain evidence="12">clo34</strain>
        <strain evidence="11">tl291</strain>
        <strain evidence="9">Tl291</strain>
        <strain evidence="7 10">VRECD0157</strain>
    </source>
</reference>
<evidence type="ECO:0000313" key="5">
    <source>
        <dbReference type="EMBL" id="CDT20196.1"/>
    </source>
</evidence>
<dbReference type="Gene3D" id="1.10.260.40">
    <property type="entry name" value="lambda repressor-like DNA-binding domains"/>
    <property type="match status" value="1"/>
</dbReference>
<dbReference type="Proteomes" id="UP000372533">
    <property type="component" value="Unassembled WGS sequence"/>
</dbReference>
<evidence type="ECO:0000259" key="2">
    <source>
        <dbReference type="PROSITE" id="PS50943"/>
    </source>
</evidence>
<dbReference type="PROSITE" id="PS50943">
    <property type="entry name" value="HTH_CROC1"/>
    <property type="match status" value="1"/>
</dbReference>
<feature type="domain" description="HTH cro/C1-type" evidence="2">
    <location>
        <begin position="6"/>
        <end position="60"/>
    </location>
</feature>
<dbReference type="CDD" id="cd00093">
    <property type="entry name" value="HTH_XRE"/>
    <property type="match status" value="1"/>
</dbReference>
<dbReference type="InterPro" id="IPR010982">
    <property type="entry name" value="Lambda_DNA-bd_dom_sf"/>
</dbReference>
<evidence type="ECO:0000313" key="3">
    <source>
        <dbReference type="EMBL" id="CDS86266.1"/>
    </source>
</evidence>
<dbReference type="Pfam" id="PF07883">
    <property type="entry name" value="Cupin_2"/>
    <property type="match status" value="1"/>
</dbReference>
<dbReference type="CDD" id="cd02209">
    <property type="entry name" value="cupin_XRE_C"/>
    <property type="match status" value="1"/>
</dbReference>
<dbReference type="PANTHER" id="PTHR46797">
    <property type="entry name" value="HTH-TYPE TRANSCRIPTIONAL REGULATOR"/>
    <property type="match status" value="1"/>
</dbReference>
<evidence type="ECO:0000313" key="7">
    <source>
        <dbReference type="EMBL" id="SJR83451.1"/>
    </source>
</evidence>
<dbReference type="GO" id="GO:0003677">
    <property type="term" value="F:DNA binding"/>
    <property type="evidence" value="ECO:0007669"/>
    <property type="project" value="UniProtKB-KW"/>
</dbReference>
<dbReference type="EMBL" id="CAAJVP010000002">
    <property type="protein sequence ID" value="VHX96471.1"/>
    <property type="molecule type" value="Genomic_DNA"/>
</dbReference>
<evidence type="ECO:0000256" key="1">
    <source>
        <dbReference type="ARBA" id="ARBA00023125"/>
    </source>
</evidence>
<dbReference type="EMBL" id="FUPS01000001">
    <property type="protein sequence ID" value="SJR83451.1"/>
    <property type="molecule type" value="Genomic_DNA"/>
</dbReference>
<evidence type="ECO:0000313" key="8">
    <source>
        <dbReference type="EMBL" id="VFD32768.1"/>
    </source>
</evidence>
<dbReference type="InterPro" id="IPR050807">
    <property type="entry name" value="TransReg_Diox_bact_type"/>
</dbReference>
<dbReference type="PATRIC" id="fig|1496.1373.peg.3731"/>
<evidence type="ECO:0000313" key="12">
    <source>
        <dbReference type="Proteomes" id="UP000411588"/>
    </source>
</evidence>
<dbReference type="InterPro" id="IPR014710">
    <property type="entry name" value="RmlC-like_jellyroll"/>
</dbReference>
<reference evidence="3" key="1">
    <citation type="submission" date="2014-07" db="EMBL/GenBank/DDBJ databases">
        <authorList>
            <person name="Monot Marc"/>
        </authorList>
    </citation>
    <scope>NUCLEOTIDE SEQUENCE</scope>
    <source>
        <strain evidence="5">7032989</strain>
        <strain evidence="3">7032994</strain>
    </source>
</reference>
<evidence type="ECO:0000313" key="9">
    <source>
        <dbReference type="EMBL" id="VHX96471.1"/>
    </source>
</evidence>
<evidence type="ECO:0000313" key="6">
    <source>
        <dbReference type="EMBL" id="HBH1541183.1"/>
    </source>
</evidence>
<reference evidence="6" key="4">
    <citation type="submission" date="2021-06" db="EMBL/GenBank/DDBJ databases">
        <authorList>
            <consortium name="NCBI Pathogen Detection Project"/>
        </authorList>
    </citation>
    <scope>NUCLEOTIDE SEQUENCE</scope>
    <source>
        <strain evidence="6">HN1000</strain>
    </source>
</reference>
<gene>
    <name evidence="9" type="primary">sinR_2</name>
    <name evidence="7" type="synonym">puuR_2</name>
    <name evidence="8" type="synonym">sinR_1</name>
    <name evidence="5" type="ORF">BN1095_340119</name>
    <name evidence="4" type="ORF">BN1096_560308</name>
    <name evidence="3" type="ORF">BN1097_540311</name>
    <name evidence="6" type="ORF">KRM00_000640</name>
    <name evidence="9" type="ORF">SAMEA1402366_00677</name>
    <name evidence="8" type="ORF">SAMEA1402399_02211</name>
    <name evidence="7" type="ORF">SAMEA3375112_00292</name>
</gene>
<organism evidence="3">
    <name type="scientific">Clostridioides difficile</name>
    <name type="common">Peptoclostridium difficile</name>
    <dbReference type="NCBI Taxonomy" id="1496"/>
    <lineage>
        <taxon>Bacteria</taxon>
        <taxon>Bacillati</taxon>
        <taxon>Bacillota</taxon>
        <taxon>Clostridia</taxon>
        <taxon>Peptostreptococcales</taxon>
        <taxon>Peptostreptococcaceae</taxon>
        <taxon>Clostridioides</taxon>
    </lineage>
</organism>
<dbReference type="GO" id="GO:0003700">
    <property type="term" value="F:DNA-binding transcription factor activity"/>
    <property type="evidence" value="ECO:0007669"/>
    <property type="project" value="TreeGrafter"/>
</dbReference>
<dbReference type="Proteomes" id="UP000878956">
    <property type="component" value="Unassembled WGS sequence"/>
</dbReference>
<evidence type="ECO:0000313" key="4">
    <source>
        <dbReference type="EMBL" id="CDS86744.1"/>
    </source>
</evidence>
<dbReference type="Proteomes" id="UP000189137">
    <property type="component" value="Unassembled WGS sequence"/>
</dbReference>
<protein>
    <submittedName>
        <fullName evidence="7 8">Transcriptional regulator</fullName>
    </submittedName>
    <submittedName>
        <fullName evidence="6">Helix-turn-helix transcriptional regulator</fullName>
    </submittedName>
</protein>
<dbReference type="EMBL" id="CAADAN010000007">
    <property type="protein sequence ID" value="VFD32768.1"/>
    <property type="molecule type" value="Genomic_DNA"/>
</dbReference>
<dbReference type="Pfam" id="PF01381">
    <property type="entry name" value="HTH_3"/>
    <property type="match status" value="1"/>
</dbReference>
<dbReference type="RefSeq" id="WP_003438473.1">
    <property type="nucleotide sequence ID" value="NZ_AP031492.1"/>
</dbReference>
<reference evidence="6" key="2">
    <citation type="journal article" date="2018" name="Genome Biol.">
        <title>SKESA: strategic k-mer extension for scrupulous assemblies.</title>
        <authorList>
            <person name="Souvorov A."/>
            <person name="Agarwala R."/>
            <person name="Lipman D.J."/>
        </authorList>
    </citation>
    <scope>NUCLEOTIDE SEQUENCE</scope>
    <source>
        <strain evidence="6">HN1000</strain>
    </source>
</reference>
<evidence type="ECO:0000313" key="10">
    <source>
        <dbReference type="Proteomes" id="UP000189137"/>
    </source>
</evidence>
<dbReference type="GO" id="GO:0005829">
    <property type="term" value="C:cytosol"/>
    <property type="evidence" value="ECO:0007669"/>
    <property type="project" value="TreeGrafter"/>
</dbReference>
<dbReference type="GeneID" id="66353790"/>
<dbReference type="EMBL" id="LK932509">
    <property type="protein sequence ID" value="CDS86744.1"/>
    <property type="molecule type" value="Genomic_DNA"/>
</dbReference>
<dbReference type="EMBL" id="LK932392">
    <property type="protein sequence ID" value="CDS86266.1"/>
    <property type="molecule type" value="Genomic_DNA"/>
</dbReference>
<accession>A0A069ADP1</accession>